<dbReference type="Gene3D" id="3.30.450.270">
    <property type="match status" value="1"/>
</dbReference>
<name>A0ABC8R2S2_9AQUA</name>
<keyword evidence="3" id="KW-0675">Receptor</keyword>
<dbReference type="SUPFAM" id="SSF55781">
    <property type="entry name" value="GAF domain-like"/>
    <property type="match status" value="1"/>
</dbReference>
<keyword evidence="2" id="KW-0804">Transcription</keyword>
<dbReference type="PANTHER" id="PTHR47876:SF3">
    <property type="entry name" value="PHYTOCHROME 1"/>
    <property type="match status" value="1"/>
</dbReference>
<sequence>MGIGSMSPHFTTQCAFPASLCLQVPDASIWPTALHGASVGITVGREENSPDANLIIDGESTGLSTDSLANAGHPGAALLVDAEVKWGGAKHHPVDKDDGGRMHPRSSFQAFLEVAKSGSLPWEVSEINVFHSLQLILSDSFEEIEDSGPKSMVHSQQNTSVRQGFDELSSVACEMVRLIETATAPIFGVDVSGFRISQCVECKDGGIDSITS</sequence>
<feature type="domain" description="Phytochrome central region" evidence="4">
    <location>
        <begin position="82"/>
        <end position="142"/>
    </location>
</feature>
<dbReference type="InterPro" id="IPR043150">
    <property type="entry name" value="Phytochrome_PHY_sf"/>
</dbReference>
<dbReference type="PANTHER" id="PTHR47876">
    <property type="entry name" value="OS08G0260000 PROTEIN"/>
    <property type="match status" value="1"/>
</dbReference>
<dbReference type="Pfam" id="PF00360">
    <property type="entry name" value="PHY"/>
    <property type="match status" value="1"/>
</dbReference>
<dbReference type="InterPro" id="IPR001294">
    <property type="entry name" value="Phytochrome"/>
</dbReference>
<dbReference type="InterPro" id="IPR013515">
    <property type="entry name" value="Phytochrome_cen-reg"/>
</dbReference>
<evidence type="ECO:0000259" key="4">
    <source>
        <dbReference type="Pfam" id="PF00360"/>
    </source>
</evidence>
<evidence type="ECO:0000256" key="3">
    <source>
        <dbReference type="ARBA" id="ARBA00023170"/>
    </source>
</evidence>
<dbReference type="PRINTS" id="PR01033">
    <property type="entry name" value="PHYTOCHROME"/>
</dbReference>
<dbReference type="Proteomes" id="UP001642360">
    <property type="component" value="Unassembled WGS sequence"/>
</dbReference>
<proteinExistence type="predicted"/>
<organism evidence="5 6">
    <name type="scientific">Ilex paraguariensis</name>
    <name type="common">yerba mate</name>
    <dbReference type="NCBI Taxonomy" id="185542"/>
    <lineage>
        <taxon>Eukaryota</taxon>
        <taxon>Viridiplantae</taxon>
        <taxon>Streptophyta</taxon>
        <taxon>Embryophyta</taxon>
        <taxon>Tracheophyta</taxon>
        <taxon>Spermatophyta</taxon>
        <taxon>Magnoliopsida</taxon>
        <taxon>eudicotyledons</taxon>
        <taxon>Gunneridae</taxon>
        <taxon>Pentapetalae</taxon>
        <taxon>asterids</taxon>
        <taxon>campanulids</taxon>
        <taxon>Aquifoliales</taxon>
        <taxon>Aquifoliaceae</taxon>
        <taxon>Ilex</taxon>
    </lineage>
</organism>
<evidence type="ECO:0000256" key="1">
    <source>
        <dbReference type="ARBA" id="ARBA00023015"/>
    </source>
</evidence>
<reference evidence="5 6" key="1">
    <citation type="submission" date="2024-02" db="EMBL/GenBank/DDBJ databases">
        <authorList>
            <person name="Vignale AGUSTIN F."/>
            <person name="Sosa J E."/>
            <person name="Modenutti C."/>
        </authorList>
    </citation>
    <scope>NUCLEOTIDE SEQUENCE [LARGE SCALE GENOMIC DNA]</scope>
</reference>
<evidence type="ECO:0000313" key="5">
    <source>
        <dbReference type="EMBL" id="CAK9139294.1"/>
    </source>
</evidence>
<dbReference type="EMBL" id="CAUOFW020000948">
    <property type="protein sequence ID" value="CAK9139294.1"/>
    <property type="molecule type" value="Genomic_DNA"/>
</dbReference>
<accession>A0ABC8R2S2</accession>
<protein>
    <recommendedName>
        <fullName evidence="4">Phytochrome central region domain-containing protein</fullName>
    </recommendedName>
</protein>
<comment type="caution">
    <text evidence="5">The sequence shown here is derived from an EMBL/GenBank/DDBJ whole genome shotgun (WGS) entry which is preliminary data.</text>
</comment>
<gene>
    <name evidence="5" type="ORF">ILEXP_LOCUS6681</name>
</gene>
<keyword evidence="6" id="KW-1185">Reference proteome</keyword>
<evidence type="ECO:0000313" key="6">
    <source>
        <dbReference type="Proteomes" id="UP001642360"/>
    </source>
</evidence>
<dbReference type="AlphaFoldDB" id="A0ABC8R2S2"/>
<keyword evidence="1" id="KW-0805">Transcription regulation</keyword>
<evidence type="ECO:0000256" key="2">
    <source>
        <dbReference type="ARBA" id="ARBA00023163"/>
    </source>
</evidence>